<evidence type="ECO:0000313" key="9">
    <source>
        <dbReference type="EMBL" id="PSU46360.1"/>
    </source>
</evidence>
<comment type="subunit">
    <text evidence="7">The complex comprises the extracytoplasmic solute receptor protein and the two transmembrane proteins.</text>
</comment>
<feature type="transmembrane region" description="Helical" evidence="7">
    <location>
        <begin position="319"/>
        <end position="336"/>
    </location>
</feature>
<evidence type="ECO:0000259" key="8">
    <source>
        <dbReference type="Pfam" id="PF06808"/>
    </source>
</evidence>
<reference evidence="9 10" key="1">
    <citation type="submission" date="2018-01" db="EMBL/GenBank/DDBJ databases">
        <title>Whole genome sequencing of Histamine producing bacteria.</title>
        <authorList>
            <person name="Butler K."/>
        </authorList>
    </citation>
    <scope>NUCLEOTIDE SEQUENCE [LARGE SCALE GENOMIC DNA]</scope>
    <source>
        <strain evidence="9 10">JCM 12947</strain>
    </source>
</reference>
<comment type="subcellular location">
    <subcellularLocation>
        <location evidence="1 7">Cell inner membrane</location>
        <topology evidence="1 7">Multi-pass membrane protein</topology>
    </subcellularLocation>
</comment>
<accession>A0A2T3JBX1</accession>
<dbReference type="GO" id="GO:0005886">
    <property type="term" value="C:plasma membrane"/>
    <property type="evidence" value="ECO:0007669"/>
    <property type="project" value="UniProtKB-SubCell"/>
</dbReference>
<name>A0A2T3JBX1_9GAMM</name>
<evidence type="ECO:0000256" key="4">
    <source>
        <dbReference type="ARBA" id="ARBA00022692"/>
    </source>
</evidence>
<dbReference type="NCBIfam" id="TIGR00786">
    <property type="entry name" value="dctM"/>
    <property type="match status" value="1"/>
</dbReference>
<keyword evidence="5 7" id="KW-1133">Transmembrane helix</keyword>
<dbReference type="InterPro" id="IPR004681">
    <property type="entry name" value="TRAP_DctM"/>
</dbReference>
<keyword evidence="3 7" id="KW-0997">Cell inner membrane</keyword>
<evidence type="ECO:0000256" key="5">
    <source>
        <dbReference type="ARBA" id="ARBA00022989"/>
    </source>
</evidence>
<evidence type="ECO:0000256" key="3">
    <source>
        <dbReference type="ARBA" id="ARBA00022519"/>
    </source>
</evidence>
<protein>
    <recommendedName>
        <fullName evidence="7">TRAP transporter large permease protein</fullName>
    </recommendedName>
</protein>
<feature type="transmembrane region" description="Helical" evidence="7">
    <location>
        <begin position="277"/>
        <end position="299"/>
    </location>
</feature>
<organism evidence="9 10">
    <name type="scientific">Photobacterium frigidiphilum</name>
    <dbReference type="NCBI Taxonomy" id="264736"/>
    <lineage>
        <taxon>Bacteria</taxon>
        <taxon>Pseudomonadati</taxon>
        <taxon>Pseudomonadota</taxon>
        <taxon>Gammaproteobacteria</taxon>
        <taxon>Vibrionales</taxon>
        <taxon>Vibrionaceae</taxon>
        <taxon>Photobacterium</taxon>
    </lineage>
</organism>
<comment type="function">
    <text evidence="7">Part of the tripartite ATP-independent periplasmic (TRAP) transport system.</text>
</comment>
<feature type="transmembrane region" description="Helical" evidence="7">
    <location>
        <begin position="247"/>
        <end position="265"/>
    </location>
</feature>
<keyword evidence="7" id="KW-0813">Transport</keyword>
<feature type="transmembrane region" description="Helical" evidence="7">
    <location>
        <begin position="59"/>
        <end position="84"/>
    </location>
</feature>
<evidence type="ECO:0000256" key="1">
    <source>
        <dbReference type="ARBA" id="ARBA00004429"/>
    </source>
</evidence>
<dbReference type="Proteomes" id="UP000240987">
    <property type="component" value="Unassembled WGS sequence"/>
</dbReference>
<feature type="domain" description="TRAP C4-dicarboxylate transport system permease DctM subunit" evidence="8">
    <location>
        <begin position="10"/>
        <end position="422"/>
    </location>
</feature>
<comment type="caution">
    <text evidence="9">The sequence shown here is derived from an EMBL/GenBank/DDBJ whole genome shotgun (WGS) entry which is preliminary data.</text>
</comment>
<dbReference type="PANTHER" id="PTHR33362">
    <property type="entry name" value="SIALIC ACID TRAP TRANSPORTER PERMEASE PROTEIN SIAT-RELATED"/>
    <property type="match status" value="1"/>
</dbReference>
<sequence>MEWQVILTLFGSFAVLLTLGIPVSFAIGLSSLATIMLSLPLEPAIAVVAQRMAAGLDNFALLAIPFFILAGNIMNQGGIAIRLINFAKVLGGRLPGSLAHVNIMANMMFGSISGSAVASAAAVGGTMSPLQKKDGYDEHFSAAVNITSCPTGLLIPPSNTLIVFSLVSGGTSIAALFLAGYIPGLIMGLSLMCVAGFIAKRRGYPIAPKPSLAEVWDTLLRALPSLMLIVIIMGGIIGGIFTATEASAIAVVYTFILAVIVYREVKIKQLPAIILESAVTTSIVLLLVGASMGMSWAMANADIPYMIADALLAVSDNPLVVLLIINLILLIVGIFMDMTPAVLIFTPIFLPIVLDLGIDPVHFGIMMTFNLAIGICTPPVGSALFIGCSVANVSIDKIIKPLLPFYAALVIALMAVTFIPQLSLFLPGLVLGY</sequence>
<dbReference type="GO" id="GO:0022857">
    <property type="term" value="F:transmembrane transporter activity"/>
    <property type="evidence" value="ECO:0007669"/>
    <property type="project" value="UniProtKB-UniRule"/>
</dbReference>
<dbReference type="InterPro" id="IPR010656">
    <property type="entry name" value="DctM"/>
</dbReference>
<evidence type="ECO:0000313" key="10">
    <source>
        <dbReference type="Proteomes" id="UP000240987"/>
    </source>
</evidence>
<dbReference type="AlphaFoldDB" id="A0A2T3JBX1"/>
<keyword evidence="4 7" id="KW-0812">Transmembrane</keyword>
<proteinExistence type="inferred from homology"/>
<dbReference type="PANTHER" id="PTHR33362:SF2">
    <property type="entry name" value="TRAP TRANSPORTER LARGE PERMEASE PROTEIN"/>
    <property type="match status" value="1"/>
</dbReference>
<dbReference type="PIRSF" id="PIRSF006066">
    <property type="entry name" value="HI0050"/>
    <property type="match status" value="1"/>
</dbReference>
<keyword evidence="2" id="KW-1003">Cell membrane</keyword>
<feature type="transmembrane region" description="Helical" evidence="7">
    <location>
        <begin position="173"/>
        <end position="198"/>
    </location>
</feature>
<feature type="transmembrane region" description="Helical" evidence="7">
    <location>
        <begin position="219"/>
        <end position="241"/>
    </location>
</feature>
<feature type="transmembrane region" description="Helical" evidence="7">
    <location>
        <begin position="343"/>
        <end position="365"/>
    </location>
</feature>
<evidence type="ECO:0000256" key="2">
    <source>
        <dbReference type="ARBA" id="ARBA00022475"/>
    </source>
</evidence>
<dbReference type="Pfam" id="PF06808">
    <property type="entry name" value="DctM"/>
    <property type="match status" value="1"/>
</dbReference>
<feature type="transmembrane region" description="Helical" evidence="7">
    <location>
        <begin position="371"/>
        <end position="393"/>
    </location>
</feature>
<dbReference type="OrthoDB" id="8627919at2"/>
<feature type="transmembrane region" description="Helical" evidence="7">
    <location>
        <begin position="104"/>
        <end position="130"/>
    </location>
</feature>
<feature type="transmembrane region" description="Helical" evidence="7">
    <location>
        <begin position="405"/>
        <end position="426"/>
    </location>
</feature>
<evidence type="ECO:0000256" key="6">
    <source>
        <dbReference type="ARBA" id="ARBA00023136"/>
    </source>
</evidence>
<gene>
    <name evidence="9" type="ORF">C9J12_18950</name>
</gene>
<dbReference type="EMBL" id="PYMJ01000022">
    <property type="protein sequence ID" value="PSU46360.1"/>
    <property type="molecule type" value="Genomic_DNA"/>
</dbReference>
<evidence type="ECO:0000256" key="7">
    <source>
        <dbReference type="RuleBase" id="RU369079"/>
    </source>
</evidence>
<dbReference type="RefSeq" id="WP_107244140.1">
    <property type="nucleotide sequence ID" value="NZ_PYMJ01000022.1"/>
</dbReference>
<keyword evidence="6 7" id="KW-0472">Membrane</keyword>
<feature type="transmembrane region" description="Helical" evidence="7">
    <location>
        <begin position="6"/>
        <end position="39"/>
    </location>
</feature>
<comment type="similarity">
    <text evidence="7">Belongs to the TRAP transporter large permease family.</text>
</comment>
<keyword evidence="10" id="KW-1185">Reference proteome</keyword>